<proteinExistence type="predicted"/>
<dbReference type="OMA" id="CLRMSHP"/>
<evidence type="ECO:0000256" key="1">
    <source>
        <dbReference type="SAM" id="MobiDB-lite"/>
    </source>
</evidence>
<sequence length="164" mass="18728">MKGIACFSRSKSNAEFDQDECARSPRKHRKVSRQGSSKSQASRCSTASNASISRLPPCKRVSDPQIEAMMMPMPQETRQSRCLRMSHPKIYGDIVNEMKRERKSRAWKDFQVFHTDEVDMTISAVDMAAKKAAQYERMVRDLSSFGEGENRQFRRSIDAIDTIG</sequence>
<feature type="compositionally biased region" description="Polar residues" evidence="1">
    <location>
        <begin position="33"/>
        <end position="52"/>
    </location>
</feature>
<feature type="region of interest" description="Disordered" evidence="1">
    <location>
        <begin position="1"/>
        <end position="58"/>
    </location>
</feature>
<dbReference type="HOGENOM" id="CLU_1670751_0_0_1"/>
<dbReference type="Proteomes" id="UP000016931">
    <property type="component" value="Unassembled WGS sequence"/>
</dbReference>
<evidence type="ECO:0000313" key="2">
    <source>
        <dbReference type="EMBL" id="EMF08325.1"/>
    </source>
</evidence>
<accession>M3C8X8</accession>
<reference evidence="2 3" key="1">
    <citation type="journal article" date="2012" name="PLoS Pathog.">
        <title>Diverse lifestyles and strategies of plant pathogenesis encoded in the genomes of eighteen Dothideomycetes fungi.</title>
        <authorList>
            <person name="Ohm R.A."/>
            <person name="Feau N."/>
            <person name="Henrissat B."/>
            <person name="Schoch C.L."/>
            <person name="Horwitz B.A."/>
            <person name="Barry K.W."/>
            <person name="Condon B.J."/>
            <person name="Copeland A.C."/>
            <person name="Dhillon B."/>
            <person name="Glaser F."/>
            <person name="Hesse C.N."/>
            <person name="Kosti I."/>
            <person name="LaButti K."/>
            <person name="Lindquist E.A."/>
            <person name="Lucas S."/>
            <person name="Salamov A.A."/>
            <person name="Bradshaw R.E."/>
            <person name="Ciuffetti L."/>
            <person name="Hamelin R.C."/>
            <person name="Kema G.H.J."/>
            <person name="Lawrence C."/>
            <person name="Scott J.A."/>
            <person name="Spatafora J.W."/>
            <person name="Turgeon B.G."/>
            <person name="de Wit P.J.G.M."/>
            <person name="Zhong S."/>
            <person name="Goodwin S.B."/>
            <person name="Grigoriev I.V."/>
        </authorList>
    </citation>
    <scope>NUCLEOTIDE SEQUENCE [LARGE SCALE GENOMIC DNA]</scope>
    <source>
        <strain evidence="2 3">SO2202</strain>
    </source>
</reference>
<dbReference type="eggNOG" id="ENOG502RKPP">
    <property type="taxonomic scope" value="Eukaryota"/>
</dbReference>
<keyword evidence="3" id="KW-1185">Reference proteome</keyword>
<organism evidence="2 3">
    <name type="scientific">Sphaerulina musiva (strain SO2202)</name>
    <name type="common">Poplar stem canker fungus</name>
    <name type="synonym">Septoria musiva</name>
    <dbReference type="NCBI Taxonomy" id="692275"/>
    <lineage>
        <taxon>Eukaryota</taxon>
        <taxon>Fungi</taxon>
        <taxon>Dikarya</taxon>
        <taxon>Ascomycota</taxon>
        <taxon>Pezizomycotina</taxon>
        <taxon>Dothideomycetes</taxon>
        <taxon>Dothideomycetidae</taxon>
        <taxon>Mycosphaerellales</taxon>
        <taxon>Mycosphaerellaceae</taxon>
        <taxon>Sphaerulina</taxon>
    </lineage>
</organism>
<gene>
    <name evidence="2" type="ORF">SEPMUDRAFT_111681</name>
</gene>
<dbReference type="EMBL" id="KB456271">
    <property type="protein sequence ID" value="EMF08325.1"/>
    <property type="molecule type" value="Genomic_DNA"/>
</dbReference>
<name>M3C8X8_SPHMS</name>
<dbReference type="AlphaFoldDB" id="M3C8X8"/>
<dbReference type="OrthoDB" id="3644902at2759"/>
<evidence type="ECO:0000313" key="3">
    <source>
        <dbReference type="Proteomes" id="UP000016931"/>
    </source>
</evidence>
<dbReference type="GeneID" id="27898066"/>
<dbReference type="RefSeq" id="XP_016756446.1">
    <property type="nucleotide sequence ID" value="XM_016900929.1"/>
</dbReference>
<protein>
    <submittedName>
        <fullName evidence="2">Uncharacterized protein</fullName>
    </submittedName>
</protein>